<dbReference type="InterPro" id="IPR049943">
    <property type="entry name" value="Ser_HO-MeTrfase-like"/>
</dbReference>
<keyword evidence="15" id="KW-0489">Methyltransferase</keyword>
<dbReference type="InterPro" id="IPR039429">
    <property type="entry name" value="SHMT-like_dom"/>
</dbReference>
<evidence type="ECO:0000256" key="1">
    <source>
        <dbReference type="ARBA" id="ARBA00001528"/>
    </source>
</evidence>
<dbReference type="GO" id="GO:0004372">
    <property type="term" value="F:glycine hydroxymethyltransferase activity"/>
    <property type="evidence" value="ECO:0007669"/>
    <property type="project" value="UniProtKB-UniRule"/>
</dbReference>
<comment type="pathway">
    <text evidence="12">One-carbon metabolism; tetrahydrofolate interconversion.</text>
</comment>
<dbReference type="Pfam" id="PF00464">
    <property type="entry name" value="SHMT"/>
    <property type="match status" value="1"/>
</dbReference>
<keyword evidence="10 12" id="KW-0663">Pyridoxal phosphate</keyword>
<evidence type="ECO:0000256" key="5">
    <source>
        <dbReference type="ARBA" id="ARBA00011738"/>
    </source>
</evidence>
<evidence type="ECO:0000256" key="13">
    <source>
        <dbReference type="PIRSR" id="PIRSR000412-50"/>
    </source>
</evidence>
<dbReference type="EMBL" id="FNFI01000013">
    <property type="protein sequence ID" value="SDK66998.1"/>
    <property type="molecule type" value="Genomic_DNA"/>
</dbReference>
<evidence type="ECO:0000256" key="9">
    <source>
        <dbReference type="ARBA" id="ARBA00022679"/>
    </source>
</evidence>
<name>A0A1G9DSY1_9STAP</name>
<dbReference type="InterPro" id="IPR001085">
    <property type="entry name" value="Ser_HO-MeTrfase"/>
</dbReference>
<dbReference type="PANTHER" id="PTHR11680:SF35">
    <property type="entry name" value="SERINE HYDROXYMETHYLTRANSFERASE 1"/>
    <property type="match status" value="1"/>
</dbReference>
<evidence type="ECO:0000256" key="3">
    <source>
        <dbReference type="ARBA" id="ARBA00004496"/>
    </source>
</evidence>
<evidence type="ECO:0000256" key="6">
    <source>
        <dbReference type="ARBA" id="ARBA00022490"/>
    </source>
</evidence>
<proteinExistence type="inferred from homology"/>
<dbReference type="InterPro" id="IPR015422">
    <property type="entry name" value="PyrdxlP-dep_Trfase_small"/>
</dbReference>
<dbReference type="Proteomes" id="UP000242700">
    <property type="component" value="Unassembled WGS sequence"/>
</dbReference>
<keyword evidence="8 12" id="KW-0028">Amino-acid biosynthesis</keyword>
<dbReference type="GO" id="GO:0008168">
    <property type="term" value="F:methyltransferase activity"/>
    <property type="evidence" value="ECO:0007669"/>
    <property type="project" value="UniProtKB-KW"/>
</dbReference>
<keyword evidence="6 12" id="KW-0963">Cytoplasm</keyword>
<dbReference type="FunFam" id="3.90.1150.10:FF:000003">
    <property type="entry name" value="Serine hydroxymethyltransferase"/>
    <property type="match status" value="1"/>
</dbReference>
<evidence type="ECO:0000256" key="12">
    <source>
        <dbReference type="HAMAP-Rule" id="MF_00051"/>
    </source>
</evidence>
<dbReference type="SUPFAM" id="SSF53383">
    <property type="entry name" value="PLP-dependent transferases"/>
    <property type="match status" value="1"/>
</dbReference>
<dbReference type="EC" id="2.1.2.1" evidence="12"/>
<comment type="subcellular location">
    <subcellularLocation>
        <location evidence="3 12">Cytoplasm</location>
    </subcellularLocation>
</comment>
<dbReference type="PANTHER" id="PTHR11680">
    <property type="entry name" value="SERINE HYDROXYMETHYLTRANSFERASE"/>
    <property type="match status" value="1"/>
</dbReference>
<dbReference type="OrthoDB" id="9803846at2"/>
<sequence>MSNIKSQDPQVQEVIDKELDRQNNNIELIASENFVSPAVLEAQGSILTNKYAEGYPGKRYYGGCEHVDVVENLARDRAKEIFAAEHANVQPHSGSQANMAVYFSVLQPGDTVLGMDLSHGGHLTHGSPVNFSGKLFNFVSYGVQKESEEIDYDEVLEIAKKEQPKMIVAGGSAYVKTLDFKKFREIADEVGAYLLVDMAHIAGLVAAGLHPNPVPHAHFVTSTTHKTLRGPRGGLILTSAEYAKAVDKNIFPGIQGGPLMHVIAAKAVAFGEALQPDFKDYQQRVIDNAKALAESLHKGGLRIVSGMTDNHLVLVDVKSFGLTGKAAEEALDEVGITVNKNTIPFDEASPFVTSGIRLGTPAMTTRGFTAEDMTEVGNIIVETLTRLKNEEGLDGISDKVTKLTGKYPLYK</sequence>
<evidence type="ECO:0000256" key="8">
    <source>
        <dbReference type="ARBA" id="ARBA00022605"/>
    </source>
</evidence>
<comment type="catalytic activity">
    <reaction evidence="1 12">
        <text>(6R)-5,10-methylene-5,6,7,8-tetrahydrofolate + glycine + H2O = (6S)-5,6,7,8-tetrahydrofolate + L-serine</text>
        <dbReference type="Rhea" id="RHEA:15481"/>
        <dbReference type="ChEBI" id="CHEBI:15377"/>
        <dbReference type="ChEBI" id="CHEBI:15636"/>
        <dbReference type="ChEBI" id="CHEBI:33384"/>
        <dbReference type="ChEBI" id="CHEBI:57305"/>
        <dbReference type="ChEBI" id="CHEBI:57453"/>
        <dbReference type="EC" id="2.1.2.1"/>
    </reaction>
</comment>
<evidence type="ECO:0000256" key="7">
    <source>
        <dbReference type="ARBA" id="ARBA00022563"/>
    </source>
</evidence>
<dbReference type="CDD" id="cd00378">
    <property type="entry name" value="SHMT"/>
    <property type="match status" value="1"/>
</dbReference>
<reference evidence="16" key="1">
    <citation type="submission" date="2016-10" db="EMBL/GenBank/DDBJ databases">
        <authorList>
            <person name="Varghese N."/>
            <person name="Submissions S."/>
        </authorList>
    </citation>
    <scope>NUCLEOTIDE SEQUENCE [LARGE SCALE GENOMIC DNA]</scope>
    <source>
        <strain evidence="16">CGMCC 1.8911</strain>
    </source>
</reference>
<dbReference type="GO" id="GO:0030170">
    <property type="term" value="F:pyridoxal phosphate binding"/>
    <property type="evidence" value="ECO:0007669"/>
    <property type="project" value="UniProtKB-UniRule"/>
</dbReference>
<feature type="binding site" evidence="12">
    <location>
        <begin position="349"/>
        <end position="351"/>
    </location>
    <ligand>
        <name>(6S)-5,6,7,8-tetrahydrofolate</name>
        <dbReference type="ChEBI" id="CHEBI:57453"/>
    </ligand>
</feature>
<comment type="pathway">
    <text evidence="12">Amino-acid biosynthesis; glycine biosynthesis; glycine from L-serine: step 1/1.</text>
</comment>
<comment type="similarity">
    <text evidence="4 12">Belongs to the SHMT family.</text>
</comment>
<feature type="site" description="Plays an important role in substrate specificity" evidence="12">
    <location>
        <position position="225"/>
    </location>
</feature>
<dbReference type="FunFam" id="3.40.640.10:FF:000001">
    <property type="entry name" value="Serine hydroxymethyltransferase"/>
    <property type="match status" value="1"/>
</dbReference>
<dbReference type="GO" id="GO:0019264">
    <property type="term" value="P:glycine biosynthetic process from serine"/>
    <property type="evidence" value="ECO:0007669"/>
    <property type="project" value="UniProtKB-UniRule"/>
</dbReference>
<dbReference type="UniPathway" id="UPA00288">
    <property type="reaction ID" value="UER01023"/>
</dbReference>
<dbReference type="UniPathway" id="UPA00193"/>
<feature type="binding site" evidence="12">
    <location>
        <begin position="121"/>
        <end position="123"/>
    </location>
    <ligand>
        <name>(6S)-5,6,7,8-tetrahydrofolate</name>
        <dbReference type="ChEBI" id="CHEBI:57453"/>
    </ligand>
</feature>
<comment type="cofactor">
    <cofactor evidence="2 12 13">
        <name>pyridoxal 5'-phosphate</name>
        <dbReference type="ChEBI" id="CHEBI:597326"/>
    </cofactor>
</comment>
<comment type="function">
    <text evidence="11">Catalyzes the reversible interconversion of serine and glycine with tetrahydrofolate (THF) serving as the one-carbon carrier. This reaction serves as the major source of one-carbon groups required for the biosynthesis of purines, thymidylate, methionine, and other important biomolecules. Also exhibits THF-independent aldolase activity toward beta-hydroxyamino acids, producing glycine and aldehydes, via a retro-aldol mechanism. Thus, is able to catalyze the cleavage of L-allo-threonine.</text>
</comment>
<dbReference type="AlphaFoldDB" id="A0A1G9DSY1"/>
<dbReference type="GO" id="GO:0005829">
    <property type="term" value="C:cytosol"/>
    <property type="evidence" value="ECO:0007669"/>
    <property type="project" value="TreeGrafter"/>
</dbReference>
<protein>
    <recommendedName>
        <fullName evidence="12">Serine hydroxymethyltransferase</fullName>
        <shortName evidence="12">SHMT</shortName>
        <shortName evidence="12">Serine methylase</shortName>
        <ecNumber evidence="12">2.1.2.1</ecNumber>
    </recommendedName>
</protein>
<feature type="domain" description="Serine hydroxymethyltransferase-like" evidence="14">
    <location>
        <begin position="5"/>
        <end position="380"/>
    </location>
</feature>
<evidence type="ECO:0000313" key="16">
    <source>
        <dbReference type="Proteomes" id="UP000242700"/>
    </source>
</evidence>
<gene>
    <name evidence="12" type="primary">glyA</name>
    <name evidence="15" type="ORF">SAMN05216187_11346</name>
</gene>
<dbReference type="PROSITE" id="PS00096">
    <property type="entry name" value="SHMT"/>
    <property type="match status" value="1"/>
</dbReference>
<evidence type="ECO:0000313" key="15">
    <source>
        <dbReference type="EMBL" id="SDK66998.1"/>
    </source>
</evidence>
<dbReference type="RefSeq" id="WP_092599610.1">
    <property type="nucleotide sequence ID" value="NZ_FNFI01000013.1"/>
</dbReference>
<dbReference type="InterPro" id="IPR015424">
    <property type="entry name" value="PyrdxlP-dep_Trfase"/>
</dbReference>
<dbReference type="HAMAP" id="MF_00051">
    <property type="entry name" value="SHMT"/>
    <property type="match status" value="1"/>
</dbReference>
<evidence type="ECO:0000259" key="14">
    <source>
        <dbReference type="Pfam" id="PF00464"/>
    </source>
</evidence>
<dbReference type="Gene3D" id="3.90.1150.10">
    <property type="entry name" value="Aspartate Aminotransferase, domain 1"/>
    <property type="match status" value="1"/>
</dbReference>
<dbReference type="InterPro" id="IPR019798">
    <property type="entry name" value="Ser_HO-MeTrfase_PLP_BS"/>
</dbReference>
<dbReference type="Gene3D" id="3.40.640.10">
    <property type="entry name" value="Type I PLP-dependent aspartate aminotransferase-like (Major domain)"/>
    <property type="match status" value="1"/>
</dbReference>
<evidence type="ECO:0000256" key="11">
    <source>
        <dbReference type="ARBA" id="ARBA00054606"/>
    </source>
</evidence>
<feature type="binding site" evidence="12">
    <location>
        <position position="241"/>
    </location>
    <ligand>
        <name>(6S)-5,6,7,8-tetrahydrofolate</name>
        <dbReference type="ChEBI" id="CHEBI:57453"/>
    </ligand>
</feature>
<evidence type="ECO:0000256" key="2">
    <source>
        <dbReference type="ARBA" id="ARBA00001933"/>
    </source>
</evidence>
<feature type="binding site" evidence="12">
    <location>
        <position position="117"/>
    </location>
    <ligand>
        <name>(6S)-5,6,7,8-tetrahydrofolate</name>
        <dbReference type="ChEBI" id="CHEBI:57453"/>
    </ligand>
</feature>
<dbReference type="InterPro" id="IPR015421">
    <property type="entry name" value="PyrdxlP-dep_Trfase_major"/>
</dbReference>
<evidence type="ECO:0000256" key="10">
    <source>
        <dbReference type="ARBA" id="ARBA00022898"/>
    </source>
</evidence>
<evidence type="ECO:0000256" key="4">
    <source>
        <dbReference type="ARBA" id="ARBA00006376"/>
    </source>
</evidence>
<accession>A0A1G9DSY1</accession>
<organism evidence="15 16">
    <name type="scientific">Jeotgalicoccus aerolatus</name>
    <dbReference type="NCBI Taxonomy" id="709510"/>
    <lineage>
        <taxon>Bacteria</taxon>
        <taxon>Bacillati</taxon>
        <taxon>Bacillota</taxon>
        <taxon>Bacilli</taxon>
        <taxon>Bacillales</taxon>
        <taxon>Staphylococcaceae</taxon>
        <taxon>Jeotgalicoccus</taxon>
    </lineage>
</organism>
<dbReference type="NCBIfam" id="NF000586">
    <property type="entry name" value="PRK00011.1"/>
    <property type="match status" value="1"/>
</dbReference>
<dbReference type="PIRSF" id="PIRSF000412">
    <property type="entry name" value="SHMT"/>
    <property type="match status" value="1"/>
</dbReference>
<dbReference type="GO" id="GO:0032259">
    <property type="term" value="P:methylation"/>
    <property type="evidence" value="ECO:0007669"/>
    <property type="project" value="UniProtKB-KW"/>
</dbReference>
<dbReference type="GO" id="GO:0035999">
    <property type="term" value="P:tetrahydrofolate interconversion"/>
    <property type="evidence" value="ECO:0007669"/>
    <property type="project" value="UniProtKB-UniRule"/>
</dbReference>
<comment type="subunit">
    <text evidence="5 12">Homodimer.</text>
</comment>
<dbReference type="STRING" id="586411.SAMN05216187_11346"/>
<keyword evidence="9 12" id="KW-0808">Transferase</keyword>
<keyword evidence="7 12" id="KW-0554">One-carbon metabolism</keyword>
<feature type="modified residue" description="N6-(pyridoxal phosphate)lysine" evidence="12 13">
    <location>
        <position position="226"/>
    </location>
</feature>